<dbReference type="Gene3D" id="3.40.50.1100">
    <property type="match status" value="3"/>
</dbReference>
<dbReference type="Proteomes" id="UP001165283">
    <property type="component" value="Unassembled WGS sequence"/>
</dbReference>
<evidence type="ECO:0000313" key="5">
    <source>
        <dbReference type="Proteomes" id="UP001165283"/>
    </source>
</evidence>
<dbReference type="Pfam" id="PF00291">
    <property type="entry name" value="PALP"/>
    <property type="match status" value="1"/>
</dbReference>
<dbReference type="InterPro" id="IPR001926">
    <property type="entry name" value="TrpB-like_PALP"/>
</dbReference>
<evidence type="ECO:0000259" key="3">
    <source>
        <dbReference type="Pfam" id="PF00291"/>
    </source>
</evidence>
<name>A0ABT1A9P9_9PSEU</name>
<keyword evidence="2" id="KW-0663">Pyridoxal phosphate</keyword>
<evidence type="ECO:0000313" key="4">
    <source>
        <dbReference type="EMBL" id="MCO1659549.1"/>
    </source>
</evidence>
<sequence length="337" mass="33705">MRAFHAGLPGYAPTPLTEIAALAVELGVGRVFVKDESARLGLPAFKVLGASWAVDRILAGRPDGEPVRLVAATDGNHGRAVARTARLRGQRAHVVVPDWVHPVAVAAIADEGAEVTESTGDYDAAVRRAAQLATEPGSVLVQDTAWPGYEQIPGWVVEGYSTLFGEVDEQLAAAGAAPAGLVVVPVGVGSLAQAAVAHQRSGGGAAVLGVEPTTAACLLAALAAGHPVTVATTTTIMAGLNCPTVSELAWPVLRDGLDAAVAVTDDETGAAAADLHDLGVPAGPCGAASLAGARSALAAHPRRRDALAEVGVDDGATVVLLSTEGSAANPVLVSGPS</sequence>
<dbReference type="InterPro" id="IPR036052">
    <property type="entry name" value="TrpB-like_PALP_sf"/>
</dbReference>
<evidence type="ECO:0000256" key="1">
    <source>
        <dbReference type="ARBA" id="ARBA00001933"/>
    </source>
</evidence>
<protein>
    <submittedName>
        <fullName evidence="4">Pyridoxal-phosphate dependent enzyme</fullName>
    </submittedName>
</protein>
<comment type="caution">
    <text evidence="4">The sequence shown here is derived from an EMBL/GenBank/DDBJ whole genome shotgun (WGS) entry which is preliminary data.</text>
</comment>
<keyword evidence="5" id="KW-1185">Reference proteome</keyword>
<reference evidence="4" key="1">
    <citation type="submission" date="2021-04" db="EMBL/GenBank/DDBJ databases">
        <title>Pseudonocardia sp. nov., isolated from sandy soil of mangrove forest.</title>
        <authorList>
            <person name="Zan Z."/>
            <person name="Huang R."/>
            <person name="Liu W."/>
        </authorList>
    </citation>
    <scope>NUCLEOTIDE SEQUENCE</scope>
    <source>
        <strain evidence="4">S2-4</strain>
    </source>
</reference>
<dbReference type="PANTHER" id="PTHR42937:SF1">
    <property type="entry name" value="DIAMINOPROPIONATE AMMONIA-LYASE"/>
    <property type="match status" value="1"/>
</dbReference>
<dbReference type="EMBL" id="JAGSOV010000067">
    <property type="protein sequence ID" value="MCO1659549.1"/>
    <property type="molecule type" value="Genomic_DNA"/>
</dbReference>
<evidence type="ECO:0000256" key="2">
    <source>
        <dbReference type="ARBA" id="ARBA00022898"/>
    </source>
</evidence>
<dbReference type="PANTHER" id="PTHR42937">
    <property type="match status" value="1"/>
</dbReference>
<gene>
    <name evidence="4" type="ORF">KDL28_31220</name>
</gene>
<accession>A0ABT1A9P9</accession>
<proteinExistence type="predicted"/>
<feature type="domain" description="Tryptophan synthase beta chain-like PALP" evidence="3">
    <location>
        <begin position="9"/>
        <end position="299"/>
    </location>
</feature>
<organism evidence="4 5">
    <name type="scientific">Pseudonocardia humida</name>
    <dbReference type="NCBI Taxonomy" id="2800819"/>
    <lineage>
        <taxon>Bacteria</taxon>
        <taxon>Bacillati</taxon>
        <taxon>Actinomycetota</taxon>
        <taxon>Actinomycetes</taxon>
        <taxon>Pseudonocardiales</taxon>
        <taxon>Pseudonocardiaceae</taxon>
        <taxon>Pseudonocardia</taxon>
    </lineage>
</organism>
<comment type="cofactor">
    <cofactor evidence="1">
        <name>pyridoxal 5'-phosphate</name>
        <dbReference type="ChEBI" id="CHEBI:597326"/>
    </cofactor>
</comment>
<dbReference type="SUPFAM" id="SSF53686">
    <property type="entry name" value="Tryptophan synthase beta subunit-like PLP-dependent enzymes"/>
    <property type="match status" value="1"/>
</dbReference>